<accession>A0A9X4RFW9</accession>
<feature type="transmembrane region" description="Helical" evidence="1">
    <location>
        <begin position="7"/>
        <end position="28"/>
    </location>
</feature>
<keyword evidence="1" id="KW-0472">Membrane</keyword>
<feature type="transmembrane region" description="Helical" evidence="1">
    <location>
        <begin position="113"/>
        <end position="130"/>
    </location>
</feature>
<dbReference type="RefSeq" id="WP_332520762.1">
    <property type="nucleotide sequence ID" value="NZ_JANRHA010000021.1"/>
</dbReference>
<evidence type="ECO:0000256" key="1">
    <source>
        <dbReference type="SAM" id="Phobius"/>
    </source>
</evidence>
<protein>
    <submittedName>
        <fullName evidence="2">Uncharacterized protein</fullName>
    </submittedName>
</protein>
<name>A0A9X4RFW9_9ACTN</name>
<feature type="transmembrane region" description="Helical" evidence="1">
    <location>
        <begin position="64"/>
        <end position="86"/>
    </location>
</feature>
<feature type="transmembrane region" description="Helical" evidence="1">
    <location>
        <begin position="142"/>
        <end position="158"/>
    </location>
</feature>
<comment type="caution">
    <text evidence="2">The sequence shown here is derived from an EMBL/GenBank/DDBJ whole genome shotgun (WGS) entry which is preliminary data.</text>
</comment>
<keyword evidence="1" id="KW-1133">Transmembrane helix</keyword>
<dbReference type="Proteomes" id="UP001152755">
    <property type="component" value="Unassembled WGS sequence"/>
</dbReference>
<gene>
    <name evidence="2" type="ORF">NVS88_20810</name>
</gene>
<keyword evidence="3" id="KW-1185">Reference proteome</keyword>
<proteinExistence type="predicted"/>
<reference evidence="2" key="1">
    <citation type="submission" date="2022-08" db="EMBL/GenBank/DDBJ databases">
        <title>Genome analysis of Corynebacteriales strain.</title>
        <authorList>
            <person name="Lee S.D."/>
        </authorList>
    </citation>
    <scope>NUCLEOTIDE SEQUENCE</scope>
    <source>
        <strain evidence="2">D3-21</strain>
    </source>
</reference>
<sequence>MTKSGELTGAGMWPLQAVMVASMCAMIFAHENAWIWLADIAVSVVVIALLTASPQRAGRYRHCLLDFSAMTVLMLLMPTVMVHGSMASTPAPGLRGGFGHAHLAGAPGSGGRAVMIAVFGAWIIGHAVLWRLGGARRTTRTAGSAVMMVASVLMLAAGG</sequence>
<dbReference type="EMBL" id="JANRHA010000021">
    <property type="protein sequence ID" value="MDG3016999.1"/>
    <property type="molecule type" value="Genomic_DNA"/>
</dbReference>
<evidence type="ECO:0000313" key="2">
    <source>
        <dbReference type="EMBL" id="MDG3016999.1"/>
    </source>
</evidence>
<keyword evidence="1" id="KW-0812">Transmembrane</keyword>
<dbReference type="AlphaFoldDB" id="A0A9X4RFW9"/>
<feature type="transmembrane region" description="Helical" evidence="1">
    <location>
        <begin position="34"/>
        <end position="52"/>
    </location>
</feature>
<evidence type="ECO:0000313" key="3">
    <source>
        <dbReference type="Proteomes" id="UP001152755"/>
    </source>
</evidence>
<organism evidence="2 3">
    <name type="scientific">Speluncibacter jeojiensis</name>
    <dbReference type="NCBI Taxonomy" id="2710754"/>
    <lineage>
        <taxon>Bacteria</taxon>
        <taxon>Bacillati</taxon>
        <taxon>Actinomycetota</taxon>
        <taxon>Actinomycetes</taxon>
        <taxon>Mycobacteriales</taxon>
        <taxon>Speluncibacteraceae</taxon>
        <taxon>Speluncibacter</taxon>
    </lineage>
</organism>